<keyword evidence="2" id="KW-1185">Reference proteome</keyword>
<sequence>MIPAPRARIHGERFHSQWTRDAYQSTVREHPCVACHLSVDFKAQSHSACPSFSEQARVFCVKLGRETLGPEECYDVVSGFCLDQFADLLDQFNATQDMSDRPVLEPYDLHKLKIERPDRDGSGHCLECSSSPVRAFPRWDRNETSIPRQDHYCQRSGCHQCQNRAEAKHCDISLCGFAFKLRQLTTIKRGSIPRLRHDTRTTLTDLEPRLVVFH</sequence>
<gene>
    <name evidence="1" type="ORF">CHC_T00000011001</name>
</gene>
<dbReference type="Proteomes" id="UP000012073">
    <property type="component" value="Unassembled WGS sequence"/>
</dbReference>
<evidence type="ECO:0000313" key="1">
    <source>
        <dbReference type="EMBL" id="CDF37949.1"/>
    </source>
</evidence>
<name>R7QIQ2_CHOCR</name>
<dbReference type="KEGG" id="ccp:CHC_T00000011001"/>
<evidence type="ECO:0000313" key="2">
    <source>
        <dbReference type="Proteomes" id="UP000012073"/>
    </source>
</evidence>
<protein>
    <submittedName>
        <fullName evidence="1">Uncharacterized protein</fullName>
    </submittedName>
</protein>
<organism evidence="1 2">
    <name type="scientific">Chondrus crispus</name>
    <name type="common">Carrageen Irish moss</name>
    <name type="synonym">Polymorpha crispa</name>
    <dbReference type="NCBI Taxonomy" id="2769"/>
    <lineage>
        <taxon>Eukaryota</taxon>
        <taxon>Rhodophyta</taxon>
        <taxon>Florideophyceae</taxon>
        <taxon>Rhodymeniophycidae</taxon>
        <taxon>Gigartinales</taxon>
        <taxon>Gigartinaceae</taxon>
        <taxon>Chondrus</taxon>
    </lineage>
</organism>
<dbReference type="RefSeq" id="XP_005717818.1">
    <property type="nucleotide sequence ID" value="XM_005717761.1"/>
</dbReference>
<proteinExistence type="predicted"/>
<dbReference type="Gramene" id="CDF37949">
    <property type="protein sequence ID" value="CDF37949"/>
    <property type="gene ID" value="CHC_T00000011001"/>
</dbReference>
<dbReference type="GeneID" id="17325536"/>
<dbReference type="AlphaFoldDB" id="R7QIQ2"/>
<accession>R7QIQ2</accession>
<reference evidence="2" key="1">
    <citation type="journal article" date="2013" name="Proc. Natl. Acad. Sci. U.S.A.">
        <title>Genome structure and metabolic features in the red seaweed Chondrus crispus shed light on evolution of the Archaeplastida.</title>
        <authorList>
            <person name="Collen J."/>
            <person name="Porcel B."/>
            <person name="Carre W."/>
            <person name="Ball S.G."/>
            <person name="Chaparro C."/>
            <person name="Tonon T."/>
            <person name="Barbeyron T."/>
            <person name="Michel G."/>
            <person name="Noel B."/>
            <person name="Valentin K."/>
            <person name="Elias M."/>
            <person name="Artiguenave F."/>
            <person name="Arun A."/>
            <person name="Aury J.M."/>
            <person name="Barbosa-Neto J.F."/>
            <person name="Bothwell J.H."/>
            <person name="Bouget F.Y."/>
            <person name="Brillet L."/>
            <person name="Cabello-Hurtado F."/>
            <person name="Capella-Gutierrez S."/>
            <person name="Charrier B."/>
            <person name="Cladiere L."/>
            <person name="Cock J.M."/>
            <person name="Coelho S.M."/>
            <person name="Colleoni C."/>
            <person name="Czjzek M."/>
            <person name="Da Silva C."/>
            <person name="Delage L."/>
            <person name="Denoeud F."/>
            <person name="Deschamps P."/>
            <person name="Dittami S.M."/>
            <person name="Gabaldon T."/>
            <person name="Gachon C.M."/>
            <person name="Groisillier A."/>
            <person name="Herve C."/>
            <person name="Jabbari K."/>
            <person name="Katinka M."/>
            <person name="Kloareg B."/>
            <person name="Kowalczyk N."/>
            <person name="Labadie K."/>
            <person name="Leblanc C."/>
            <person name="Lopez P.J."/>
            <person name="McLachlan D.H."/>
            <person name="Meslet-Cladiere L."/>
            <person name="Moustafa A."/>
            <person name="Nehr Z."/>
            <person name="Nyvall Collen P."/>
            <person name="Panaud O."/>
            <person name="Partensky F."/>
            <person name="Poulain J."/>
            <person name="Rensing S.A."/>
            <person name="Rousvoal S."/>
            <person name="Samson G."/>
            <person name="Symeonidi A."/>
            <person name="Weissenbach J."/>
            <person name="Zambounis A."/>
            <person name="Wincker P."/>
            <person name="Boyen C."/>
        </authorList>
    </citation>
    <scope>NUCLEOTIDE SEQUENCE [LARGE SCALE GENOMIC DNA]</scope>
    <source>
        <strain evidence="2">cv. Stackhouse</strain>
    </source>
</reference>
<dbReference type="EMBL" id="HG001889">
    <property type="protein sequence ID" value="CDF37949.1"/>
    <property type="molecule type" value="Genomic_DNA"/>
</dbReference>